<evidence type="ECO:0000259" key="1">
    <source>
        <dbReference type="Pfam" id="PF01636"/>
    </source>
</evidence>
<feature type="domain" description="Aminoglycoside phosphotransferase" evidence="1">
    <location>
        <begin position="39"/>
        <end position="261"/>
    </location>
</feature>
<dbReference type="GO" id="GO:0016301">
    <property type="term" value="F:kinase activity"/>
    <property type="evidence" value="ECO:0007669"/>
    <property type="project" value="UniProtKB-KW"/>
</dbReference>
<proteinExistence type="predicted"/>
<reference evidence="3" key="1">
    <citation type="submission" date="2017-05" db="EMBL/GenBank/DDBJ databases">
        <title>Streptomyces olivochromogenes NBRC 3561 whole genome shotgun sequence.</title>
        <authorList>
            <person name="Dohra H."/>
            <person name="Kodani S."/>
        </authorList>
    </citation>
    <scope>NUCLEOTIDE SEQUENCE [LARGE SCALE GENOMIC DNA]</scope>
    <source>
        <strain evidence="3">NBRC 3561</strain>
    </source>
</reference>
<dbReference type="Gene3D" id="3.30.200.20">
    <property type="entry name" value="Phosphorylase Kinase, domain 1"/>
    <property type="match status" value="1"/>
</dbReference>
<keyword evidence="2" id="KW-0418">Kinase</keyword>
<dbReference type="RefSeq" id="WP_067385069.1">
    <property type="nucleotide sequence ID" value="NZ_BDQI01000058.1"/>
</dbReference>
<dbReference type="EMBL" id="BDQI01000058">
    <property type="protein sequence ID" value="GAX58589.1"/>
    <property type="molecule type" value="Genomic_DNA"/>
</dbReference>
<gene>
    <name evidence="2" type="ORF">SO3561_10163</name>
</gene>
<keyword evidence="2" id="KW-0808">Transferase</keyword>
<dbReference type="STRING" id="1963.AQJ27_48910"/>
<keyword evidence="3" id="KW-1185">Reference proteome</keyword>
<dbReference type="InterPro" id="IPR011009">
    <property type="entry name" value="Kinase-like_dom_sf"/>
</dbReference>
<dbReference type="PANTHER" id="PTHR21310:SF15">
    <property type="entry name" value="AMINOGLYCOSIDE PHOSPHOTRANSFERASE DOMAIN-CONTAINING PROTEIN"/>
    <property type="match status" value="1"/>
</dbReference>
<name>A0A286PGB0_STROL</name>
<organism evidence="2 3">
    <name type="scientific">Streptomyces olivochromogenes</name>
    <dbReference type="NCBI Taxonomy" id="1963"/>
    <lineage>
        <taxon>Bacteria</taxon>
        <taxon>Bacillati</taxon>
        <taxon>Actinomycetota</taxon>
        <taxon>Actinomycetes</taxon>
        <taxon>Kitasatosporales</taxon>
        <taxon>Streptomycetaceae</taxon>
        <taxon>Streptomyces</taxon>
    </lineage>
</organism>
<dbReference type="Gene3D" id="3.90.1200.10">
    <property type="match status" value="1"/>
</dbReference>
<dbReference type="InterPro" id="IPR002575">
    <property type="entry name" value="Aminoglycoside_PTrfase"/>
</dbReference>
<comment type="caution">
    <text evidence="2">The sequence shown here is derived from an EMBL/GenBank/DDBJ whole genome shotgun (WGS) entry which is preliminary data.</text>
</comment>
<protein>
    <submittedName>
        <fullName evidence="2">Kinase</fullName>
    </submittedName>
</protein>
<dbReference type="PANTHER" id="PTHR21310">
    <property type="entry name" value="AMINOGLYCOSIDE PHOSPHOTRANSFERASE-RELATED-RELATED"/>
    <property type="match status" value="1"/>
</dbReference>
<evidence type="ECO:0000313" key="2">
    <source>
        <dbReference type="EMBL" id="GAX58589.1"/>
    </source>
</evidence>
<evidence type="ECO:0000313" key="3">
    <source>
        <dbReference type="Proteomes" id="UP000217446"/>
    </source>
</evidence>
<dbReference type="AlphaFoldDB" id="A0A286PGB0"/>
<dbReference type="InterPro" id="IPR051678">
    <property type="entry name" value="AGP_Transferase"/>
</dbReference>
<dbReference type="Pfam" id="PF01636">
    <property type="entry name" value="APH"/>
    <property type="match status" value="1"/>
</dbReference>
<sequence length="328" mass="36903">MEYRPIPRMPEAFQQPVTADEIEAICRRIFGPHTAVLSATELGTGMYNTTFEVTVAGQERPMILRIAPEPGRQFTSERALMRNEYASLPYLAELAPLMPRLIAADFTHEVIGRDYMLQTLLDGIPATEHLRAYPRSMWPVFYRRLGEIARRVHTVRGPSFGPVAGPAYGTWSKAVAASLEDIATDLEGADLDAADVRKVVAAALRHRTVLDEITEPRLLGGDLWVPNALLDHDAPEPTITGVYDFDRTWWGDPAADWTIRMVMAKSDERQAFWETYGPLDQSEDARWRQKVYEARHLGALRLERHRLGNQEGVRASYDSMADILAAVS</sequence>
<dbReference type="SUPFAM" id="SSF56112">
    <property type="entry name" value="Protein kinase-like (PK-like)"/>
    <property type="match status" value="1"/>
</dbReference>
<accession>A0A286PGB0</accession>
<dbReference type="Proteomes" id="UP000217446">
    <property type="component" value="Unassembled WGS sequence"/>
</dbReference>